<evidence type="ECO:0000256" key="4">
    <source>
        <dbReference type="ARBA" id="ARBA00023125"/>
    </source>
</evidence>
<dbReference type="GO" id="GO:0043565">
    <property type="term" value="F:sequence-specific DNA binding"/>
    <property type="evidence" value="ECO:0007669"/>
    <property type="project" value="InterPro"/>
</dbReference>
<dbReference type="AlphaFoldDB" id="A0A9P6H283"/>
<evidence type="ECO:0000259" key="7">
    <source>
        <dbReference type="SMART" id="SM00415"/>
    </source>
</evidence>
<dbReference type="SMART" id="SM00415">
    <property type="entry name" value="HSF"/>
    <property type="match status" value="1"/>
</dbReference>
<dbReference type="PANTHER" id="PTHR10015:SF427">
    <property type="entry name" value="HEAT SHOCK FACTOR PROTEIN"/>
    <property type="match status" value="1"/>
</dbReference>
<dbReference type="Gene3D" id="3.40.50.2300">
    <property type="match status" value="1"/>
</dbReference>
<name>A0A9P6H283_9MICR</name>
<sequence length="283" mass="33079">MTLKEKTDFVKKLYNILDNIEYTRYITWSDDGKSFLILDPQEFSENVLTNFFRHKNVSSFIRQLNKYDFHKVKSTSAVLEKYGPQVLEFKNVYFEQGNRNQLYKIRRKSSCSEIKLGGDFPGVENSFVFQEHVITTIRGLSEKFESLTGHVKEIKTKLSDLMYDMYSKRINVLLFDEDVNLSMYIYSLLRDHNMSITVLDSQSSLYPVIKHTSFSFIVLSTTFDVANSVMGYFRSFDHVTPVIFIGYESPEMDVFSLGINDFIKKPFSHASFLSTIEKYIPKR</sequence>
<dbReference type="SUPFAM" id="SSF52172">
    <property type="entry name" value="CheY-like"/>
    <property type="match status" value="1"/>
</dbReference>
<comment type="similarity">
    <text evidence="2">Belongs to the HSF family.</text>
</comment>
<evidence type="ECO:0000256" key="1">
    <source>
        <dbReference type="ARBA" id="ARBA00004123"/>
    </source>
</evidence>
<dbReference type="EMBL" id="SBJO01000043">
    <property type="protein sequence ID" value="KAF9764033.1"/>
    <property type="molecule type" value="Genomic_DNA"/>
</dbReference>
<dbReference type="SUPFAM" id="SSF46785">
    <property type="entry name" value="Winged helix' DNA-binding domain"/>
    <property type="match status" value="1"/>
</dbReference>
<keyword evidence="5" id="KW-0804">Transcription</keyword>
<evidence type="ECO:0000256" key="3">
    <source>
        <dbReference type="ARBA" id="ARBA00023015"/>
    </source>
</evidence>
<keyword evidence="9" id="KW-1185">Reference proteome</keyword>
<organism evidence="8 9">
    <name type="scientific">Nosema granulosis</name>
    <dbReference type="NCBI Taxonomy" id="83296"/>
    <lineage>
        <taxon>Eukaryota</taxon>
        <taxon>Fungi</taxon>
        <taxon>Fungi incertae sedis</taxon>
        <taxon>Microsporidia</taxon>
        <taxon>Nosematidae</taxon>
        <taxon>Nosema</taxon>
    </lineage>
</organism>
<dbReference type="PRINTS" id="PR00056">
    <property type="entry name" value="HSFDOMAIN"/>
</dbReference>
<comment type="caution">
    <text evidence="8">The sequence shown here is derived from an EMBL/GenBank/DDBJ whole genome shotgun (WGS) entry which is preliminary data.</text>
</comment>
<dbReference type="FunFam" id="1.10.10.10:FF:000027">
    <property type="entry name" value="Heat shock transcription factor 1"/>
    <property type="match status" value="1"/>
</dbReference>
<dbReference type="InterPro" id="IPR011006">
    <property type="entry name" value="CheY-like_superfamily"/>
</dbReference>
<dbReference type="InterPro" id="IPR000232">
    <property type="entry name" value="HSF_DNA-bd"/>
</dbReference>
<dbReference type="InterPro" id="IPR036390">
    <property type="entry name" value="WH_DNA-bd_sf"/>
</dbReference>
<dbReference type="GO" id="GO:0005634">
    <property type="term" value="C:nucleus"/>
    <property type="evidence" value="ECO:0007669"/>
    <property type="project" value="UniProtKB-SubCell"/>
</dbReference>
<accession>A0A9P6H283</accession>
<dbReference type="Proteomes" id="UP000740883">
    <property type="component" value="Unassembled WGS sequence"/>
</dbReference>
<dbReference type="GO" id="GO:0003700">
    <property type="term" value="F:DNA-binding transcription factor activity"/>
    <property type="evidence" value="ECO:0007669"/>
    <property type="project" value="InterPro"/>
</dbReference>
<evidence type="ECO:0000256" key="6">
    <source>
        <dbReference type="ARBA" id="ARBA00023242"/>
    </source>
</evidence>
<evidence type="ECO:0000313" key="8">
    <source>
        <dbReference type="EMBL" id="KAF9764033.1"/>
    </source>
</evidence>
<gene>
    <name evidence="8" type="primary">prr1</name>
    <name evidence="8" type="ORF">NGRA_0886</name>
</gene>
<evidence type="ECO:0000313" key="9">
    <source>
        <dbReference type="Proteomes" id="UP000740883"/>
    </source>
</evidence>
<proteinExistence type="inferred from homology"/>
<comment type="subcellular location">
    <subcellularLocation>
        <location evidence="1">Nucleus</location>
    </subcellularLocation>
</comment>
<dbReference type="InterPro" id="IPR036388">
    <property type="entry name" value="WH-like_DNA-bd_sf"/>
</dbReference>
<dbReference type="OrthoDB" id="60033at2759"/>
<keyword evidence="4" id="KW-0238">DNA-binding</keyword>
<feature type="domain" description="HSF-type DNA-binding" evidence="7">
    <location>
        <begin position="5"/>
        <end position="108"/>
    </location>
</feature>
<dbReference type="Gene3D" id="1.10.10.10">
    <property type="entry name" value="Winged helix-like DNA-binding domain superfamily/Winged helix DNA-binding domain"/>
    <property type="match status" value="1"/>
</dbReference>
<keyword evidence="6" id="KW-0539">Nucleus</keyword>
<dbReference type="Pfam" id="PF00447">
    <property type="entry name" value="HSF_DNA-bind"/>
    <property type="match status" value="1"/>
</dbReference>
<dbReference type="PANTHER" id="PTHR10015">
    <property type="entry name" value="HEAT SHOCK TRANSCRIPTION FACTOR"/>
    <property type="match status" value="1"/>
</dbReference>
<reference evidence="8 9" key="1">
    <citation type="journal article" date="2020" name="Genome Biol. Evol.">
        <title>Comparative genomics of strictly vertically transmitted, feminizing microsporidia endosymbionts of amphipod crustaceans.</title>
        <authorList>
            <person name="Cormier A."/>
            <person name="Chebbi M.A."/>
            <person name="Giraud I."/>
            <person name="Wattier R."/>
            <person name="Teixeira M."/>
            <person name="Gilbert C."/>
            <person name="Rigaud T."/>
            <person name="Cordaux R."/>
        </authorList>
    </citation>
    <scope>NUCLEOTIDE SEQUENCE [LARGE SCALE GENOMIC DNA]</scope>
    <source>
        <strain evidence="8 9">Ou3-Ou53</strain>
    </source>
</reference>
<keyword evidence="3" id="KW-0805">Transcription regulation</keyword>
<evidence type="ECO:0000256" key="2">
    <source>
        <dbReference type="ARBA" id="ARBA00006403"/>
    </source>
</evidence>
<protein>
    <submittedName>
        <fullName evidence="8">Transcription factor prr1</fullName>
    </submittedName>
</protein>
<evidence type="ECO:0000256" key="5">
    <source>
        <dbReference type="ARBA" id="ARBA00023163"/>
    </source>
</evidence>